<evidence type="ECO:0000313" key="1">
    <source>
        <dbReference type="EMBL" id="ADC45177.1"/>
    </source>
</evidence>
<dbReference type="AlphaFoldDB" id="D3DY07"/>
<proteinExistence type="predicted"/>
<accession>D3DY07</accession>
<reference evidence="2" key="1">
    <citation type="journal article" date="2010" name="PLoS ONE">
        <title>The complete genome sequence of Cupriavidus metallidurans strain CH34, a master survivalist in harsh and anthropogenic environments.</title>
        <authorList>
            <person name="Janssen P.J."/>
            <person name="Van Houdt R."/>
            <person name="Moors H."/>
            <person name="Monsieurs P."/>
            <person name="Morin N."/>
            <person name="Michaux A."/>
            <person name="Benotmane M.A."/>
            <person name="Leys N."/>
            <person name="Vallaeys T."/>
            <person name="Lapidus A."/>
            <person name="Monchy S."/>
            <person name="Medigue C."/>
            <person name="Taghavi S."/>
            <person name="McCorkle S."/>
            <person name="Dunn J."/>
            <person name="van der Lelie D."/>
            <person name="Mergeay M."/>
        </authorList>
    </citation>
    <scope>NUCLEOTIDE SEQUENCE [LARGE SCALE GENOMIC DNA]</scope>
    <source>
        <strain evidence="2">ATCC 43123 / DSM 2839 / NBRC 102507 / CH34</strain>
    </source>
</reference>
<name>D3DY07_CUPMC</name>
<dbReference type="HOGENOM" id="CLU_2976090_0_0_4"/>
<keyword evidence="2" id="KW-1185">Reference proteome</keyword>
<evidence type="ECO:0000313" key="2">
    <source>
        <dbReference type="Proteomes" id="UP000002429"/>
    </source>
</evidence>
<sequence>MGARAVSGDSSAIHCLTDACANGEAAPLSTLRTHHLVYRHVTASFGKIVCLHNDIRRL</sequence>
<protein>
    <submittedName>
        <fullName evidence="1">Uncharacterized protein</fullName>
    </submittedName>
</protein>
<organism evidence="1 2">
    <name type="scientific">Cupriavidus metallidurans (strain ATCC 43123 / DSM 2839 / NBRC 102507 / CH34)</name>
    <name type="common">Ralstonia metallidurans</name>
    <dbReference type="NCBI Taxonomy" id="266264"/>
    <lineage>
        <taxon>Bacteria</taxon>
        <taxon>Pseudomonadati</taxon>
        <taxon>Pseudomonadota</taxon>
        <taxon>Betaproteobacteria</taxon>
        <taxon>Burkholderiales</taxon>
        <taxon>Burkholderiaceae</taxon>
        <taxon>Cupriavidus</taxon>
    </lineage>
</organism>
<dbReference type="EMBL" id="CP000352">
    <property type="protein sequence ID" value="ADC45177.1"/>
    <property type="molecule type" value="Genomic_DNA"/>
</dbReference>
<gene>
    <name evidence="1" type="ordered locus">Rmet_6575</name>
</gene>
<dbReference type="Proteomes" id="UP000002429">
    <property type="component" value="Chromosome"/>
</dbReference>
<dbReference type="STRING" id="266264.Rmet_6575"/>
<dbReference type="KEGG" id="rme:Rmet_6575"/>